<dbReference type="Proteomes" id="UP001515480">
    <property type="component" value="Unassembled WGS sequence"/>
</dbReference>
<accession>A0AB34ICF8</accession>
<dbReference type="AlphaFoldDB" id="A0AB34ICF8"/>
<protein>
    <submittedName>
        <fullName evidence="2">Uncharacterized protein</fullName>
    </submittedName>
</protein>
<evidence type="ECO:0000256" key="1">
    <source>
        <dbReference type="SAM" id="MobiDB-lite"/>
    </source>
</evidence>
<keyword evidence="3" id="KW-1185">Reference proteome</keyword>
<feature type="region of interest" description="Disordered" evidence="1">
    <location>
        <begin position="88"/>
        <end position="112"/>
    </location>
</feature>
<reference evidence="2 3" key="1">
    <citation type="journal article" date="2024" name="Science">
        <title>Giant polyketide synthase enzymes in the biosynthesis of giant marine polyether toxins.</title>
        <authorList>
            <person name="Fallon T.R."/>
            <person name="Shende V.V."/>
            <person name="Wierzbicki I.H."/>
            <person name="Pendleton A.L."/>
            <person name="Watervoot N.F."/>
            <person name="Auber R.P."/>
            <person name="Gonzalez D.J."/>
            <person name="Wisecaver J.H."/>
            <person name="Moore B.S."/>
        </authorList>
    </citation>
    <scope>NUCLEOTIDE SEQUENCE [LARGE SCALE GENOMIC DNA]</scope>
    <source>
        <strain evidence="2 3">12B1</strain>
    </source>
</reference>
<dbReference type="EMBL" id="JBGBPQ010000034">
    <property type="protein sequence ID" value="KAL1493492.1"/>
    <property type="molecule type" value="Genomic_DNA"/>
</dbReference>
<feature type="compositionally biased region" description="Basic and acidic residues" evidence="1">
    <location>
        <begin position="101"/>
        <end position="110"/>
    </location>
</feature>
<feature type="compositionally biased region" description="Polar residues" evidence="1">
    <location>
        <begin position="88"/>
        <end position="100"/>
    </location>
</feature>
<organism evidence="2 3">
    <name type="scientific">Prymnesium parvum</name>
    <name type="common">Toxic golden alga</name>
    <dbReference type="NCBI Taxonomy" id="97485"/>
    <lineage>
        <taxon>Eukaryota</taxon>
        <taxon>Haptista</taxon>
        <taxon>Haptophyta</taxon>
        <taxon>Prymnesiophyceae</taxon>
        <taxon>Prymnesiales</taxon>
        <taxon>Prymnesiaceae</taxon>
        <taxon>Prymnesium</taxon>
    </lineage>
</organism>
<comment type="caution">
    <text evidence="2">The sequence shown here is derived from an EMBL/GenBank/DDBJ whole genome shotgun (WGS) entry which is preliminary data.</text>
</comment>
<gene>
    <name evidence="2" type="ORF">AB1Y20_017197</name>
</gene>
<evidence type="ECO:0000313" key="3">
    <source>
        <dbReference type="Proteomes" id="UP001515480"/>
    </source>
</evidence>
<name>A0AB34ICF8_PRYPA</name>
<sequence>MTSQAMACNPAKRLLTQYNFKYFLEAGTHCAHTVLDQLRQAFLSTKAVPSPALDFNLSDFHDLSLTDPEHYDPSLAYHFRRELRPQAMTTNAWRPSSPSYDSHDILRDTDSPDMSEAEFDWVVSALDPLDVSPPSPPASP</sequence>
<evidence type="ECO:0000313" key="2">
    <source>
        <dbReference type="EMBL" id="KAL1493492.1"/>
    </source>
</evidence>
<proteinExistence type="predicted"/>